<evidence type="ECO:0000313" key="2">
    <source>
        <dbReference type="EMBL" id="AKU18467.1"/>
    </source>
</evidence>
<dbReference type="KEGG" id="lmoi:VV02_25765"/>
<dbReference type="Proteomes" id="UP000066480">
    <property type="component" value="Chromosome"/>
</dbReference>
<organism evidence="2 3">
    <name type="scientific">Luteipulveratus mongoliensis</name>
    <dbReference type="NCBI Taxonomy" id="571913"/>
    <lineage>
        <taxon>Bacteria</taxon>
        <taxon>Bacillati</taxon>
        <taxon>Actinomycetota</taxon>
        <taxon>Actinomycetes</taxon>
        <taxon>Micrococcales</taxon>
        <taxon>Dermacoccaceae</taxon>
        <taxon>Luteipulveratus</taxon>
    </lineage>
</organism>
<accession>A0A0K1JP23</accession>
<reference evidence="2 3" key="1">
    <citation type="submission" date="2015-03" db="EMBL/GenBank/DDBJ databases">
        <title>Luteipulveratus halotolerans sp. nov., a novel actinobacterium (Dermacoccaceae) from Sarawak, Malaysia.</title>
        <authorList>
            <person name="Juboi H."/>
            <person name="Basik A."/>
            <person name="Shamsul S.S."/>
            <person name="Arnold P."/>
            <person name="Schmitt E.K."/>
            <person name="Sanglier J.-J."/>
            <person name="Yeo T."/>
        </authorList>
    </citation>
    <scope>NUCLEOTIDE SEQUENCE [LARGE SCALE GENOMIC DNA]</scope>
    <source>
        <strain evidence="2 3">MN07-A0370</strain>
    </source>
</reference>
<feature type="region of interest" description="Disordered" evidence="1">
    <location>
        <begin position="43"/>
        <end position="219"/>
    </location>
</feature>
<feature type="compositionally biased region" description="Basic and acidic residues" evidence="1">
    <location>
        <begin position="189"/>
        <end position="219"/>
    </location>
</feature>
<feature type="compositionally biased region" description="Low complexity" evidence="1">
    <location>
        <begin position="165"/>
        <end position="178"/>
    </location>
</feature>
<feature type="compositionally biased region" description="Basic and acidic residues" evidence="1">
    <location>
        <begin position="134"/>
        <end position="163"/>
    </location>
</feature>
<dbReference type="AlphaFoldDB" id="A0A0K1JP23"/>
<sequence>MRAFGEAEAHHSSACCEEQPECVADRALDPEVQQDAADRLVGGAVVGAEPRWILQRATPESERRLRQKQQTAERDARSSPGGDSRCPPLPAHDQVDDEHARRQLDRGRQPDQDSLREAVEPAQSRPHQIQQAAEHQERIDLPESEAVRNRQQVEHSHREKPENPARAMAGAGEKAATGVPHDQQVGRQLQREPDPPDDLERQQCQRDCQDGRERRVGKG</sequence>
<name>A0A0K1JP23_9MICO</name>
<evidence type="ECO:0000256" key="1">
    <source>
        <dbReference type="SAM" id="MobiDB-lite"/>
    </source>
</evidence>
<proteinExistence type="predicted"/>
<keyword evidence="3" id="KW-1185">Reference proteome</keyword>
<dbReference type="EMBL" id="CP011112">
    <property type="protein sequence ID" value="AKU18467.1"/>
    <property type="molecule type" value="Genomic_DNA"/>
</dbReference>
<evidence type="ECO:0000313" key="3">
    <source>
        <dbReference type="Proteomes" id="UP000066480"/>
    </source>
</evidence>
<protein>
    <submittedName>
        <fullName evidence="2">Uncharacterized protein</fullName>
    </submittedName>
</protein>
<gene>
    <name evidence="2" type="ORF">VV02_25765</name>
</gene>
<feature type="compositionally biased region" description="Basic and acidic residues" evidence="1">
    <location>
        <begin position="93"/>
        <end position="119"/>
    </location>
</feature>